<dbReference type="PANTHER" id="PTHR43130:SF3">
    <property type="entry name" value="HTH-TYPE TRANSCRIPTIONAL REGULATOR RV1931C"/>
    <property type="match status" value="1"/>
</dbReference>
<name>A0A1H5HSG3_9BRAD</name>
<dbReference type="InterPro" id="IPR052158">
    <property type="entry name" value="INH-QAR"/>
</dbReference>
<accession>A0A1H5HSG3</accession>
<dbReference type="SMART" id="SM00342">
    <property type="entry name" value="HTH_ARAC"/>
    <property type="match status" value="1"/>
</dbReference>
<dbReference type="EMBL" id="FNTH01000001">
    <property type="protein sequence ID" value="SEE30168.1"/>
    <property type="molecule type" value="Genomic_DNA"/>
</dbReference>
<keyword evidence="1" id="KW-0805">Transcription regulation</keyword>
<sequence length="350" mass="38805">MQRIGVVTFPGFHVVSFAALSVFEVANSEFGERRYDVHFISETGGPLRTSAGLLVETEPFDDSVFDTLIIGGSTEPSFTPSRGLLMYLRKASEISRRVAATCVGAFTLAEAGLLDGKRATTHWNYTRELQLRYPKIKVQEDQIFVIDGSIWTSAGMTATIDLALAMIEKDIGSELARAVAKKMVIHHQRSGGQSQFSAVFQLEPKSDRVQAALAFARKNLHTRLTVERLAEAAHLSPRQFRRAFADETGVLPAKAIENLRLEAARLMLADSRHPLETIAQQTGFADRERMRRAFLRVFGQPPQAMRRQVRRARQLDRNVPSGSLRALRDADQMISPAAATLQRNAPSGDS</sequence>
<dbReference type="GO" id="GO:0043565">
    <property type="term" value="F:sequence-specific DNA binding"/>
    <property type="evidence" value="ECO:0007669"/>
    <property type="project" value="InterPro"/>
</dbReference>
<dbReference type="InterPro" id="IPR029062">
    <property type="entry name" value="Class_I_gatase-like"/>
</dbReference>
<dbReference type="Pfam" id="PF12833">
    <property type="entry name" value="HTH_18"/>
    <property type="match status" value="1"/>
</dbReference>
<feature type="domain" description="HTH araC/xylS-type" evidence="3">
    <location>
        <begin position="210"/>
        <end position="308"/>
    </location>
</feature>
<dbReference type="SUPFAM" id="SSF52317">
    <property type="entry name" value="Class I glutamine amidotransferase-like"/>
    <property type="match status" value="1"/>
</dbReference>
<dbReference type="RefSeq" id="WP_092126947.1">
    <property type="nucleotide sequence ID" value="NZ_FNTH01000001.1"/>
</dbReference>
<dbReference type="CDD" id="cd03137">
    <property type="entry name" value="GATase1_AraC_1"/>
    <property type="match status" value="1"/>
</dbReference>
<evidence type="ECO:0000259" key="3">
    <source>
        <dbReference type="PROSITE" id="PS01124"/>
    </source>
</evidence>
<dbReference type="InterPro" id="IPR002818">
    <property type="entry name" value="DJ-1/PfpI"/>
</dbReference>
<protein>
    <submittedName>
        <fullName evidence="4">Transcriptional regulator, AraC family /transcriptional regulator, AraC family with amidase-like domain</fullName>
    </submittedName>
</protein>
<keyword evidence="2" id="KW-0804">Transcription</keyword>
<dbReference type="Gene3D" id="1.10.10.60">
    <property type="entry name" value="Homeodomain-like"/>
    <property type="match status" value="1"/>
</dbReference>
<evidence type="ECO:0000313" key="4">
    <source>
        <dbReference type="EMBL" id="SEE30168.1"/>
    </source>
</evidence>
<organism evidence="4 5">
    <name type="scientific">Bradyrhizobium erythrophlei</name>
    <dbReference type="NCBI Taxonomy" id="1437360"/>
    <lineage>
        <taxon>Bacteria</taxon>
        <taxon>Pseudomonadati</taxon>
        <taxon>Pseudomonadota</taxon>
        <taxon>Alphaproteobacteria</taxon>
        <taxon>Hyphomicrobiales</taxon>
        <taxon>Nitrobacteraceae</taxon>
        <taxon>Bradyrhizobium</taxon>
    </lineage>
</organism>
<reference evidence="4 5" key="1">
    <citation type="submission" date="2016-10" db="EMBL/GenBank/DDBJ databases">
        <authorList>
            <person name="de Groot N.N."/>
        </authorList>
    </citation>
    <scope>NUCLEOTIDE SEQUENCE [LARGE SCALE GENOMIC DNA]</scope>
    <source>
        <strain evidence="4 5">MT12</strain>
    </source>
</reference>
<dbReference type="AlphaFoldDB" id="A0A1H5HSG3"/>
<dbReference type="Pfam" id="PF01965">
    <property type="entry name" value="DJ-1_PfpI"/>
    <property type="match status" value="1"/>
</dbReference>
<dbReference type="Gene3D" id="3.40.50.880">
    <property type="match status" value="1"/>
</dbReference>
<dbReference type="Proteomes" id="UP000198992">
    <property type="component" value="Unassembled WGS sequence"/>
</dbReference>
<proteinExistence type="predicted"/>
<gene>
    <name evidence="4" type="ORF">SAMN05444164_7591</name>
</gene>
<dbReference type="OrthoDB" id="9793422at2"/>
<evidence type="ECO:0000256" key="1">
    <source>
        <dbReference type="ARBA" id="ARBA00023015"/>
    </source>
</evidence>
<evidence type="ECO:0000313" key="5">
    <source>
        <dbReference type="Proteomes" id="UP000198992"/>
    </source>
</evidence>
<dbReference type="PANTHER" id="PTHR43130">
    <property type="entry name" value="ARAC-FAMILY TRANSCRIPTIONAL REGULATOR"/>
    <property type="match status" value="1"/>
</dbReference>
<dbReference type="GO" id="GO:0003700">
    <property type="term" value="F:DNA-binding transcription factor activity"/>
    <property type="evidence" value="ECO:0007669"/>
    <property type="project" value="InterPro"/>
</dbReference>
<dbReference type="InterPro" id="IPR018060">
    <property type="entry name" value="HTH_AraC"/>
</dbReference>
<dbReference type="InterPro" id="IPR009057">
    <property type="entry name" value="Homeodomain-like_sf"/>
</dbReference>
<evidence type="ECO:0000256" key="2">
    <source>
        <dbReference type="ARBA" id="ARBA00023163"/>
    </source>
</evidence>
<dbReference type="SUPFAM" id="SSF46689">
    <property type="entry name" value="Homeodomain-like"/>
    <property type="match status" value="2"/>
</dbReference>
<dbReference type="PROSITE" id="PS01124">
    <property type="entry name" value="HTH_ARAC_FAMILY_2"/>
    <property type="match status" value="1"/>
</dbReference>